<proteinExistence type="predicted"/>
<dbReference type="AlphaFoldDB" id="A0A6B9XRE6"/>
<dbReference type="EMBL" id="MK697702">
    <property type="protein sequence ID" value="QHR91720.1"/>
    <property type="molecule type" value="Genomic_DNA"/>
</dbReference>
<keyword evidence="1" id="KW-0496">Mitochondrion</keyword>
<accession>A0A6B9XRE6</accession>
<gene>
    <name evidence="1" type="primary">orf05788</name>
    <name evidence="1" type="ORF">Q903MT_gene5756</name>
</gene>
<protein>
    <submittedName>
        <fullName evidence="1">Uncharacterized protein</fullName>
    </submittedName>
</protein>
<reference evidence="1" key="1">
    <citation type="submission" date="2019-03" db="EMBL/GenBank/DDBJ databases">
        <title>Largest Complete Mitochondrial Genome of a Gymnosperm, Sitka Spruce (Picea sitchensis), Indicates Complex Physical Structure.</title>
        <authorList>
            <person name="Jackman S.D."/>
            <person name="Coombe L."/>
            <person name="Warren R."/>
            <person name="Kirk H."/>
            <person name="Trinh E."/>
            <person name="McLeod T."/>
            <person name="Pleasance S."/>
            <person name="Pandoh P."/>
            <person name="Zhao Y."/>
            <person name="Coope R."/>
            <person name="Bousquet J."/>
            <person name="Bohlmann J.C."/>
            <person name="Jones S.J.M."/>
            <person name="Birol I."/>
        </authorList>
    </citation>
    <scope>NUCLEOTIDE SEQUENCE</scope>
    <source>
        <strain evidence="1">Q903</strain>
    </source>
</reference>
<sequence length="59" mass="6650">MSPGGTNKKEYWCLTRPDLARYYAIGILLFLNEPSHALSRALEASVVRVRFPTPRSGIE</sequence>
<name>A0A6B9XRE6_PICSI</name>
<evidence type="ECO:0000313" key="1">
    <source>
        <dbReference type="EMBL" id="QHR91720.1"/>
    </source>
</evidence>
<organism evidence="1">
    <name type="scientific">Picea sitchensis</name>
    <name type="common">Sitka spruce</name>
    <name type="synonym">Pinus sitchensis</name>
    <dbReference type="NCBI Taxonomy" id="3332"/>
    <lineage>
        <taxon>Eukaryota</taxon>
        <taxon>Viridiplantae</taxon>
        <taxon>Streptophyta</taxon>
        <taxon>Embryophyta</taxon>
        <taxon>Tracheophyta</taxon>
        <taxon>Spermatophyta</taxon>
        <taxon>Pinopsida</taxon>
        <taxon>Pinidae</taxon>
        <taxon>Conifers I</taxon>
        <taxon>Pinales</taxon>
        <taxon>Pinaceae</taxon>
        <taxon>Picea</taxon>
    </lineage>
</organism>
<geneLocation type="mitochondrion" evidence="1"/>